<dbReference type="EMBL" id="LNYP01000002">
    <property type="protein sequence ID" value="KTD44550.1"/>
    <property type="molecule type" value="Genomic_DNA"/>
</dbReference>
<evidence type="ECO:0000313" key="2">
    <source>
        <dbReference type="EMBL" id="KTD44550.1"/>
    </source>
</evidence>
<dbReference type="PATRIC" id="fig|29423.5.peg.66"/>
<dbReference type="Proteomes" id="UP000054858">
    <property type="component" value="Unassembled WGS sequence"/>
</dbReference>
<gene>
    <name evidence="2" type="ORF">Loak_0061</name>
</gene>
<keyword evidence="1" id="KW-0732">Signal</keyword>
<name>A0A0W0XIX9_9GAMM</name>
<evidence type="ECO:0000313" key="3">
    <source>
        <dbReference type="Proteomes" id="UP000054858"/>
    </source>
</evidence>
<dbReference type="RefSeq" id="WP_025386424.1">
    <property type="nucleotide sequence ID" value="NZ_LCUA01000010.1"/>
</dbReference>
<organism evidence="2 3">
    <name type="scientific">Legionella oakridgensis</name>
    <dbReference type="NCBI Taxonomy" id="29423"/>
    <lineage>
        <taxon>Bacteria</taxon>
        <taxon>Pseudomonadati</taxon>
        <taxon>Pseudomonadota</taxon>
        <taxon>Gammaproteobacteria</taxon>
        <taxon>Legionellales</taxon>
        <taxon>Legionellaceae</taxon>
        <taxon>Legionella</taxon>
    </lineage>
</organism>
<dbReference type="AlphaFoldDB" id="A0A0W0XIX9"/>
<reference evidence="2 3" key="1">
    <citation type="submission" date="2015-11" db="EMBL/GenBank/DDBJ databases">
        <title>Genomic analysis of 38 Legionella species identifies large and diverse effector repertoires.</title>
        <authorList>
            <person name="Burstein D."/>
            <person name="Amaro F."/>
            <person name="Zusman T."/>
            <person name="Lifshitz Z."/>
            <person name="Cohen O."/>
            <person name="Gilbert J.A."/>
            <person name="Pupko T."/>
            <person name="Shuman H.A."/>
            <person name="Segal G."/>
        </authorList>
    </citation>
    <scope>NUCLEOTIDE SEQUENCE [LARGE SCALE GENOMIC DNA]</scope>
    <source>
        <strain evidence="2 3">Oak Ridge-10</strain>
    </source>
</reference>
<comment type="caution">
    <text evidence="2">The sequence shown here is derived from an EMBL/GenBank/DDBJ whole genome shotgun (WGS) entry which is preliminary data.</text>
</comment>
<evidence type="ECO:0000256" key="1">
    <source>
        <dbReference type="SAM" id="SignalP"/>
    </source>
</evidence>
<feature type="chain" id="PRO_5006916587" evidence="1">
    <location>
        <begin position="20"/>
        <end position="211"/>
    </location>
</feature>
<proteinExistence type="predicted"/>
<feature type="signal peptide" evidence="1">
    <location>
        <begin position="1"/>
        <end position="19"/>
    </location>
</feature>
<accession>A0A0W0XIX9</accession>
<sequence length="211" mass="24372">MQKYLKAILPCMVILNVHAQQALPSDFIKVSKENNPQCVEYYNYKGDVYCRLKAATVKPLAVNVWQDERQNIVFDERAWVAAWGKKTPAIITIEYIPQGETIHDWNELVTTQFLPGIQEKLTLKEFFASVVNTLKNTGLNPSIHLLSQTPTDVIFEFRIDSPPNLAQDEIQKITQGKEGFYILHYVIKQPDMGEQHREKWLRIIQSSVIKE</sequence>
<protein>
    <submittedName>
        <fullName evidence="2">Uncharacterized protein</fullName>
    </submittedName>
</protein>